<dbReference type="PANTHER" id="PTHR12151">
    <property type="entry name" value="ELECTRON TRANSPORT PROTIN SCO1/SENC FAMILY MEMBER"/>
    <property type="match status" value="1"/>
</dbReference>
<proteinExistence type="inferred from homology"/>
<gene>
    <name evidence="11" type="ORF">GFSPODELE1_LOCUS1239</name>
</gene>
<evidence type="ECO:0000256" key="5">
    <source>
        <dbReference type="ARBA" id="ARBA00023008"/>
    </source>
</evidence>
<feature type="region of interest" description="Disordered" evidence="9">
    <location>
        <begin position="89"/>
        <end position="108"/>
    </location>
</feature>
<comment type="similarity">
    <text evidence="2 8">Belongs to the SCO1/2 family.</text>
</comment>
<name>A0ABP1CLK4_9APHY</name>
<evidence type="ECO:0000256" key="8">
    <source>
        <dbReference type="PIRNR" id="PIRNR037736"/>
    </source>
</evidence>
<sequence>MRGLSLLLDSCRSSRAQVSHIRKPCQHVSRRIVSKRAYSVKQPTSSGSRDREAVGVFTPKAAALFIATGIGLFAYFRYEKERLLEERQKELQDQQTGRPKVGGPFTLTTQDGTPFTDKDLLGKWSLIYFGFTNCPDICPDELDKMGAAVEKLEKDYGPIVQPIFVSVDPARDSVKQVKLYVEDFHPRLIGLTGGYQEVKAMCKAYRVYFSTPPNAKATDDYLVDHSIFFYFMDPNGEFVDAFGKSTGVDDVVARVQKEITNWQSRTGKTV</sequence>
<evidence type="ECO:0000256" key="7">
    <source>
        <dbReference type="ARBA" id="ARBA00023136"/>
    </source>
</evidence>
<keyword evidence="4 8" id="KW-0999">Mitochondrion inner membrane</keyword>
<evidence type="ECO:0000256" key="9">
    <source>
        <dbReference type="SAM" id="MobiDB-lite"/>
    </source>
</evidence>
<dbReference type="InterPro" id="IPR013766">
    <property type="entry name" value="Thioredoxin_domain"/>
</dbReference>
<keyword evidence="7" id="KW-0472">Membrane</keyword>
<dbReference type="PANTHER" id="PTHR12151:SF5">
    <property type="entry name" value="AT19154P"/>
    <property type="match status" value="1"/>
</dbReference>
<dbReference type="InterPro" id="IPR003782">
    <property type="entry name" value="SCO1/SenC"/>
</dbReference>
<evidence type="ECO:0000259" key="10">
    <source>
        <dbReference type="PROSITE" id="PS51352"/>
    </source>
</evidence>
<dbReference type="InterPro" id="IPR017276">
    <property type="entry name" value="Synth_of_cyt-c-oxidase_Sco1/2"/>
</dbReference>
<dbReference type="InterPro" id="IPR036249">
    <property type="entry name" value="Thioredoxin-like_sf"/>
</dbReference>
<evidence type="ECO:0000256" key="6">
    <source>
        <dbReference type="ARBA" id="ARBA00023128"/>
    </source>
</evidence>
<evidence type="ECO:0000313" key="12">
    <source>
        <dbReference type="Proteomes" id="UP001497453"/>
    </source>
</evidence>
<dbReference type="CDD" id="cd02968">
    <property type="entry name" value="SCO"/>
    <property type="match status" value="1"/>
</dbReference>
<evidence type="ECO:0000313" key="11">
    <source>
        <dbReference type="EMBL" id="CAL1696551.1"/>
    </source>
</evidence>
<evidence type="ECO:0000256" key="4">
    <source>
        <dbReference type="ARBA" id="ARBA00022792"/>
    </source>
</evidence>
<dbReference type="PIRSF" id="PIRSF037736">
    <property type="entry name" value="SCO1"/>
    <property type="match status" value="1"/>
</dbReference>
<keyword evidence="6 8" id="KW-0496">Mitochondrion</keyword>
<organism evidence="11 12">
    <name type="scientific">Somion occarium</name>
    <dbReference type="NCBI Taxonomy" id="3059160"/>
    <lineage>
        <taxon>Eukaryota</taxon>
        <taxon>Fungi</taxon>
        <taxon>Dikarya</taxon>
        <taxon>Basidiomycota</taxon>
        <taxon>Agaricomycotina</taxon>
        <taxon>Agaricomycetes</taxon>
        <taxon>Polyporales</taxon>
        <taxon>Cerrenaceae</taxon>
        <taxon>Somion</taxon>
    </lineage>
</organism>
<comment type="subcellular location">
    <subcellularLocation>
        <location evidence="1 8">Mitochondrion inner membrane</location>
    </subcellularLocation>
</comment>
<dbReference type="Pfam" id="PF02630">
    <property type="entry name" value="SCO1-SenC"/>
    <property type="match status" value="1"/>
</dbReference>
<dbReference type="PROSITE" id="PS51352">
    <property type="entry name" value="THIOREDOXIN_2"/>
    <property type="match status" value="1"/>
</dbReference>
<dbReference type="Gene3D" id="3.40.30.10">
    <property type="entry name" value="Glutaredoxin"/>
    <property type="match status" value="1"/>
</dbReference>
<dbReference type="SUPFAM" id="SSF52833">
    <property type="entry name" value="Thioredoxin-like"/>
    <property type="match status" value="1"/>
</dbReference>
<protein>
    <recommendedName>
        <fullName evidence="10">Thioredoxin domain-containing protein</fullName>
    </recommendedName>
</protein>
<keyword evidence="5" id="KW-0186">Copper</keyword>
<keyword evidence="12" id="KW-1185">Reference proteome</keyword>
<evidence type="ECO:0000256" key="3">
    <source>
        <dbReference type="ARBA" id="ARBA00022723"/>
    </source>
</evidence>
<feature type="domain" description="Thioredoxin" evidence="10">
    <location>
        <begin position="96"/>
        <end position="260"/>
    </location>
</feature>
<evidence type="ECO:0000256" key="2">
    <source>
        <dbReference type="ARBA" id="ARBA00010996"/>
    </source>
</evidence>
<reference evidence="12" key="1">
    <citation type="submission" date="2024-04" db="EMBL/GenBank/DDBJ databases">
        <authorList>
            <person name="Shaw F."/>
            <person name="Minotto A."/>
        </authorList>
    </citation>
    <scope>NUCLEOTIDE SEQUENCE [LARGE SCALE GENOMIC DNA]</scope>
</reference>
<accession>A0ABP1CLK4</accession>
<evidence type="ECO:0000256" key="1">
    <source>
        <dbReference type="ARBA" id="ARBA00004273"/>
    </source>
</evidence>
<keyword evidence="3" id="KW-0479">Metal-binding</keyword>
<dbReference type="EMBL" id="OZ037944">
    <property type="protein sequence ID" value="CAL1696551.1"/>
    <property type="molecule type" value="Genomic_DNA"/>
</dbReference>
<dbReference type="Proteomes" id="UP001497453">
    <property type="component" value="Chromosome 1"/>
</dbReference>